<name>A0A832I3G5_UNCEI</name>
<comment type="caution">
    <text evidence="1">The sequence shown here is derived from an EMBL/GenBank/DDBJ whole genome shotgun (WGS) entry which is preliminary data.</text>
</comment>
<reference evidence="1" key="1">
    <citation type="journal article" date="2020" name="mSystems">
        <title>Genome- and Community-Level Interaction Insights into Carbon Utilization and Element Cycling Functions of Hydrothermarchaeota in Hydrothermal Sediment.</title>
        <authorList>
            <person name="Zhou Z."/>
            <person name="Liu Y."/>
            <person name="Xu W."/>
            <person name="Pan J."/>
            <person name="Luo Z.H."/>
            <person name="Li M."/>
        </authorList>
    </citation>
    <scope>NUCLEOTIDE SEQUENCE [LARGE SCALE GENOMIC DNA]</scope>
    <source>
        <strain evidence="1">SpSt-381</strain>
    </source>
</reference>
<sequence>MAGALALAAARPAAAAEEIALAWEDCASGTAAALDLAGDCDSNLGFAPLHASFRMPFATGPDVIGLELVLDLQHAQAVLPDWWRLAPGQCRAGQLSADTDFSAAAACGDPWGGLGAALVQGWTATQPFGQPNQARMLVTVGVGSLDARALDATTDYNAVRIRLGLALSSGFGSCPGCTGGACLVLNSIAVRRLPGAPGGDLFLTQPRAGNLNRVTWYGGQGADCSAVPVRRTSWGLMKSLYR</sequence>
<dbReference type="EMBL" id="DSQF01000028">
    <property type="protein sequence ID" value="HGZ44474.1"/>
    <property type="molecule type" value="Genomic_DNA"/>
</dbReference>
<proteinExistence type="predicted"/>
<protein>
    <submittedName>
        <fullName evidence="1">Uncharacterized protein</fullName>
    </submittedName>
</protein>
<accession>A0A832I3G5</accession>
<gene>
    <name evidence="1" type="ORF">ENR23_13875</name>
</gene>
<organism evidence="1">
    <name type="scientific">Eiseniibacteriota bacterium</name>
    <dbReference type="NCBI Taxonomy" id="2212470"/>
    <lineage>
        <taxon>Bacteria</taxon>
        <taxon>Candidatus Eiseniibacteriota</taxon>
    </lineage>
</organism>
<dbReference type="AlphaFoldDB" id="A0A832I3G5"/>
<evidence type="ECO:0000313" key="1">
    <source>
        <dbReference type="EMBL" id="HGZ44474.1"/>
    </source>
</evidence>